<sequence length="265" mass="29938">MDSETYISSVKAVVSSDPQGIRRPPLDFDALAHTPFRTALERTVRPAPLKRLQIPRRGMRKNSLRLCLHEVEAISAQSLQPISFALMKAEWLNVESDVAPKLAAAAEKWLNAWRMEDSATVTANSMKMYDIAKQLLKDRRLSLRDPEEDPASSLLLERDVDVQYLNEEHLIGCLRQALVVGVVAPPILIGSICNHLSRDKELQRKLRENPSLIPAAMEESIRLYSHYRGFARTTSKEVHLHAQVIRLKEPVTLCYTAANHDPEGF</sequence>
<dbReference type="GO" id="GO:0016705">
    <property type="term" value="F:oxidoreductase activity, acting on paired donors, with incorporation or reduction of molecular oxygen"/>
    <property type="evidence" value="ECO:0007669"/>
    <property type="project" value="InterPro"/>
</dbReference>
<dbReference type="PANTHER" id="PTHR46696">
    <property type="entry name" value="P450, PUTATIVE (EUROFUNG)-RELATED"/>
    <property type="match status" value="1"/>
</dbReference>
<dbReference type="GO" id="GO:0004497">
    <property type="term" value="F:monooxygenase activity"/>
    <property type="evidence" value="ECO:0007669"/>
    <property type="project" value="InterPro"/>
</dbReference>
<proteinExistence type="inferred from homology"/>
<dbReference type="AlphaFoldDB" id="A0A9P4GYZ8"/>
<reference evidence="2" key="1">
    <citation type="journal article" date="2020" name="Stud. Mycol.">
        <title>101 Dothideomycetes genomes: a test case for predicting lifestyles and emergence of pathogens.</title>
        <authorList>
            <person name="Haridas S."/>
            <person name="Albert R."/>
            <person name="Binder M."/>
            <person name="Bloem J."/>
            <person name="Labutti K."/>
            <person name="Salamov A."/>
            <person name="Andreopoulos B."/>
            <person name="Baker S."/>
            <person name="Barry K."/>
            <person name="Bills G."/>
            <person name="Bluhm B."/>
            <person name="Cannon C."/>
            <person name="Castanera R."/>
            <person name="Culley D."/>
            <person name="Daum C."/>
            <person name="Ezra D."/>
            <person name="Gonzalez J."/>
            <person name="Henrissat B."/>
            <person name="Kuo A."/>
            <person name="Liang C."/>
            <person name="Lipzen A."/>
            <person name="Lutzoni F."/>
            <person name="Magnuson J."/>
            <person name="Mondo S."/>
            <person name="Nolan M."/>
            <person name="Ohm R."/>
            <person name="Pangilinan J."/>
            <person name="Park H.-J."/>
            <person name="Ramirez L."/>
            <person name="Alfaro M."/>
            <person name="Sun H."/>
            <person name="Tritt A."/>
            <person name="Yoshinaga Y."/>
            <person name="Zwiers L.-H."/>
            <person name="Turgeon B."/>
            <person name="Goodwin S."/>
            <person name="Spatafora J."/>
            <person name="Crous P."/>
            <person name="Grigoriev I."/>
        </authorList>
    </citation>
    <scope>NUCLEOTIDE SEQUENCE</scope>
    <source>
        <strain evidence="2">CBS 110217</strain>
    </source>
</reference>
<dbReference type="OrthoDB" id="3945418at2759"/>
<evidence type="ECO:0000313" key="2">
    <source>
        <dbReference type="EMBL" id="KAF2025468.1"/>
    </source>
</evidence>
<dbReference type="InterPro" id="IPR036396">
    <property type="entry name" value="Cyt_P450_sf"/>
</dbReference>
<dbReference type="Gene3D" id="1.10.630.10">
    <property type="entry name" value="Cytochrome P450"/>
    <property type="match status" value="1"/>
</dbReference>
<evidence type="ECO:0000256" key="1">
    <source>
        <dbReference type="ARBA" id="ARBA00010617"/>
    </source>
</evidence>
<organism evidence="2 3">
    <name type="scientific">Setomelanomma holmii</name>
    <dbReference type="NCBI Taxonomy" id="210430"/>
    <lineage>
        <taxon>Eukaryota</taxon>
        <taxon>Fungi</taxon>
        <taxon>Dikarya</taxon>
        <taxon>Ascomycota</taxon>
        <taxon>Pezizomycotina</taxon>
        <taxon>Dothideomycetes</taxon>
        <taxon>Pleosporomycetidae</taxon>
        <taxon>Pleosporales</taxon>
        <taxon>Pleosporineae</taxon>
        <taxon>Phaeosphaeriaceae</taxon>
        <taxon>Setomelanomma</taxon>
    </lineage>
</organism>
<gene>
    <name evidence="2" type="ORF">EK21DRAFT_93228</name>
</gene>
<comment type="similarity">
    <text evidence="1">Belongs to the cytochrome P450 family.</text>
</comment>
<accession>A0A9P4GYZ8</accession>
<dbReference type="GO" id="GO:0020037">
    <property type="term" value="F:heme binding"/>
    <property type="evidence" value="ECO:0007669"/>
    <property type="project" value="InterPro"/>
</dbReference>
<comment type="caution">
    <text evidence="2">The sequence shown here is derived from an EMBL/GenBank/DDBJ whole genome shotgun (WGS) entry which is preliminary data.</text>
</comment>
<protein>
    <submittedName>
        <fullName evidence="2">Cytochrome P450</fullName>
    </submittedName>
</protein>
<dbReference type="PANTHER" id="PTHR46696:SF6">
    <property type="entry name" value="P450, PUTATIVE (EUROFUNG)-RELATED"/>
    <property type="match status" value="1"/>
</dbReference>
<dbReference type="Proteomes" id="UP000799777">
    <property type="component" value="Unassembled WGS sequence"/>
</dbReference>
<name>A0A9P4GYZ8_9PLEO</name>
<dbReference type="EMBL" id="ML978265">
    <property type="protein sequence ID" value="KAF2025468.1"/>
    <property type="molecule type" value="Genomic_DNA"/>
</dbReference>
<keyword evidence="3" id="KW-1185">Reference proteome</keyword>
<dbReference type="SUPFAM" id="SSF48264">
    <property type="entry name" value="Cytochrome P450"/>
    <property type="match status" value="1"/>
</dbReference>
<dbReference type="GO" id="GO:0005506">
    <property type="term" value="F:iron ion binding"/>
    <property type="evidence" value="ECO:0007669"/>
    <property type="project" value="InterPro"/>
</dbReference>
<evidence type="ECO:0000313" key="3">
    <source>
        <dbReference type="Proteomes" id="UP000799777"/>
    </source>
</evidence>